<dbReference type="Proteomes" id="UP000823849">
    <property type="component" value="Unassembled WGS sequence"/>
</dbReference>
<dbReference type="InterPro" id="IPR003593">
    <property type="entry name" value="AAA+_ATPase"/>
</dbReference>
<dbReference type="Gene3D" id="3.40.50.300">
    <property type="entry name" value="P-loop containing nucleotide triphosphate hydrolases"/>
    <property type="match status" value="1"/>
</dbReference>
<evidence type="ECO:0000313" key="6">
    <source>
        <dbReference type="EMBL" id="HJC15246.1"/>
    </source>
</evidence>
<evidence type="ECO:0000256" key="3">
    <source>
        <dbReference type="ARBA" id="ARBA00022741"/>
    </source>
</evidence>
<keyword evidence="3" id="KW-0547">Nucleotide-binding</keyword>
<proteinExistence type="inferred from homology"/>
<dbReference type="PANTHER" id="PTHR42711:SF5">
    <property type="entry name" value="ABC TRANSPORTER ATP-BINDING PROTEIN NATA"/>
    <property type="match status" value="1"/>
</dbReference>
<evidence type="ECO:0000256" key="4">
    <source>
        <dbReference type="ARBA" id="ARBA00022840"/>
    </source>
</evidence>
<sequence length="322" mass="36135">MSLIVSNLSKKYGSKTVLDRLSFEMPKSGVYALLGTNGAGKTTAIRMMLGMLAKDSGEVLWNGKPLDTATCNVGYLAEERGLYPKYPLMDQLIYFAGLRGVPKAEAKKRIRYWAERLQVEEYLYPGKSVAPAGKGRARAKAQKPKLADQLSKGNQQKIQFMIALISDPELLILDEPLSGLDPVNTDLFKAVIREEIAKDRYLIMSSHQMATVEEFCTDITILHRSKALLQGNLNEIKKRHGRVNLRLKTEQDISSYIQSVGITQLSEKEYEYQLKVTGEDQANELLALLIRDNIRVITFDLREPSLHEIFVSTVGGEAHETE</sequence>
<gene>
    <name evidence="6" type="ORF">H9705_05380</name>
</gene>
<dbReference type="GO" id="GO:0016887">
    <property type="term" value="F:ATP hydrolysis activity"/>
    <property type="evidence" value="ECO:0007669"/>
    <property type="project" value="InterPro"/>
</dbReference>
<dbReference type="EMBL" id="DWWU01000021">
    <property type="protein sequence ID" value="HJC15246.1"/>
    <property type="molecule type" value="Genomic_DNA"/>
</dbReference>
<dbReference type="SUPFAM" id="SSF52540">
    <property type="entry name" value="P-loop containing nucleoside triphosphate hydrolases"/>
    <property type="match status" value="1"/>
</dbReference>
<reference evidence="6" key="2">
    <citation type="submission" date="2021-04" db="EMBL/GenBank/DDBJ databases">
        <authorList>
            <person name="Gilroy R."/>
        </authorList>
    </citation>
    <scope>NUCLEOTIDE SEQUENCE</scope>
    <source>
        <strain evidence="6">CHK185-5351</strain>
    </source>
</reference>
<dbReference type="PROSITE" id="PS50893">
    <property type="entry name" value="ABC_TRANSPORTER_2"/>
    <property type="match status" value="1"/>
</dbReference>
<evidence type="ECO:0000313" key="7">
    <source>
        <dbReference type="Proteomes" id="UP000823849"/>
    </source>
</evidence>
<evidence type="ECO:0000259" key="5">
    <source>
        <dbReference type="PROSITE" id="PS50893"/>
    </source>
</evidence>
<keyword evidence="2" id="KW-0813">Transport</keyword>
<dbReference type="InterPro" id="IPR050763">
    <property type="entry name" value="ABC_transporter_ATP-binding"/>
</dbReference>
<dbReference type="Pfam" id="PF13732">
    <property type="entry name" value="DrrA1-3_C"/>
    <property type="match status" value="1"/>
</dbReference>
<dbReference type="GO" id="GO:0005524">
    <property type="term" value="F:ATP binding"/>
    <property type="evidence" value="ECO:0007669"/>
    <property type="project" value="UniProtKB-KW"/>
</dbReference>
<dbReference type="SMART" id="SM00382">
    <property type="entry name" value="AAA"/>
    <property type="match status" value="1"/>
</dbReference>
<dbReference type="InterPro" id="IPR025302">
    <property type="entry name" value="DrrA1/2-like_C"/>
</dbReference>
<evidence type="ECO:0000256" key="2">
    <source>
        <dbReference type="ARBA" id="ARBA00022448"/>
    </source>
</evidence>
<comment type="caution">
    <text evidence="6">The sequence shown here is derived from an EMBL/GenBank/DDBJ whole genome shotgun (WGS) entry which is preliminary data.</text>
</comment>
<dbReference type="PANTHER" id="PTHR42711">
    <property type="entry name" value="ABC TRANSPORTER ATP-BINDING PROTEIN"/>
    <property type="match status" value="1"/>
</dbReference>
<dbReference type="AlphaFoldDB" id="A0A9D2NAS2"/>
<name>A0A9D2NAS2_9FIRM</name>
<feature type="domain" description="ABC transporter" evidence="5">
    <location>
        <begin position="3"/>
        <end position="249"/>
    </location>
</feature>
<protein>
    <submittedName>
        <fullName evidence="6">ATP-binding cassette domain-containing protein</fullName>
    </submittedName>
</protein>
<reference evidence="6" key="1">
    <citation type="journal article" date="2021" name="PeerJ">
        <title>Extensive microbial diversity within the chicken gut microbiome revealed by metagenomics and culture.</title>
        <authorList>
            <person name="Gilroy R."/>
            <person name="Ravi A."/>
            <person name="Getino M."/>
            <person name="Pursley I."/>
            <person name="Horton D.L."/>
            <person name="Alikhan N.F."/>
            <person name="Baker D."/>
            <person name="Gharbi K."/>
            <person name="Hall N."/>
            <person name="Watson M."/>
            <person name="Adriaenssens E.M."/>
            <person name="Foster-Nyarko E."/>
            <person name="Jarju S."/>
            <person name="Secka A."/>
            <person name="Antonio M."/>
            <person name="Oren A."/>
            <person name="Chaudhuri R.R."/>
            <person name="La Ragione R."/>
            <person name="Hildebrand F."/>
            <person name="Pallen M.J."/>
        </authorList>
    </citation>
    <scope>NUCLEOTIDE SEQUENCE</scope>
    <source>
        <strain evidence="6">CHK185-5351</strain>
    </source>
</reference>
<comment type="similarity">
    <text evidence="1">Belongs to the ABC transporter superfamily.</text>
</comment>
<organism evidence="6 7">
    <name type="scientific">Candidatus Fusicatenibacter intestinigallinarum</name>
    <dbReference type="NCBI Taxonomy" id="2838598"/>
    <lineage>
        <taxon>Bacteria</taxon>
        <taxon>Bacillati</taxon>
        <taxon>Bacillota</taxon>
        <taxon>Clostridia</taxon>
        <taxon>Lachnospirales</taxon>
        <taxon>Lachnospiraceae</taxon>
        <taxon>Fusicatenibacter</taxon>
    </lineage>
</organism>
<dbReference type="Pfam" id="PF00005">
    <property type="entry name" value="ABC_tran"/>
    <property type="match status" value="1"/>
</dbReference>
<dbReference type="InterPro" id="IPR027417">
    <property type="entry name" value="P-loop_NTPase"/>
</dbReference>
<keyword evidence="4 6" id="KW-0067">ATP-binding</keyword>
<evidence type="ECO:0000256" key="1">
    <source>
        <dbReference type="ARBA" id="ARBA00005417"/>
    </source>
</evidence>
<dbReference type="InterPro" id="IPR003439">
    <property type="entry name" value="ABC_transporter-like_ATP-bd"/>
</dbReference>
<accession>A0A9D2NAS2</accession>